<evidence type="ECO:0000313" key="2">
    <source>
        <dbReference type="EMBL" id="KAK5955813.1"/>
    </source>
</evidence>
<feature type="compositionally biased region" description="Basic and acidic residues" evidence="1">
    <location>
        <begin position="12"/>
        <end position="23"/>
    </location>
</feature>
<protein>
    <submittedName>
        <fullName evidence="2">Uncharacterized protein</fullName>
    </submittedName>
</protein>
<comment type="caution">
    <text evidence="2">The sequence shown here is derived from an EMBL/GenBank/DDBJ whole genome shotgun (WGS) entry which is preliminary data.</text>
</comment>
<sequence length="319" mass="35370">MPTTRSATQKQTKLDEFKPDNTSKPKPTAKKQQPKAEEDDDDNTTETKHPTRKKASKDDKPPKPTSPLSRGKAKVNRNRSAAKDSAATQPNTSAKRKAPSDADYITKDAPYPQKQQRTSPATKNTGPKQSHFSGTDTNTLEKPIMINRSPVLQLWGATVAQFLHPDEEWSTCLSVGGSIAQLCAVSKGRAIGQISPKDESALAEDKRKKRKSETKEEAREIEVMGFPQQIQGDVVVIDGKPKPLKEGLLQGKFGGEEDYGRVKDAMEEALQSWKGDEDELDRKAFHMYERFRPDVAAGGSGWGRKGELNLQKVRSMIER</sequence>
<feature type="region of interest" description="Disordered" evidence="1">
    <location>
        <begin position="1"/>
        <end position="141"/>
    </location>
</feature>
<accession>A0AAN8F3G8</accession>
<evidence type="ECO:0000256" key="1">
    <source>
        <dbReference type="SAM" id="MobiDB-lite"/>
    </source>
</evidence>
<feature type="compositionally biased region" description="Polar residues" evidence="1">
    <location>
        <begin position="113"/>
        <end position="140"/>
    </location>
</feature>
<reference evidence="2 3" key="1">
    <citation type="submission" date="2022-12" db="EMBL/GenBank/DDBJ databases">
        <title>Genomic features and morphological characterization of a novel Knufia sp. strain isolated from spacecraft assembly facility.</title>
        <authorList>
            <person name="Teixeira M."/>
            <person name="Chander A.M."/>
            <person name="Stajich J.E."/>
            <person name="Venkateswaran K."/>
        </authorList>
    </citation>
    <scope>NUCLEOTIDE SEQUENCE [LARGE SCALE GENOMIC DNA]</scope>
    <source>
        <strain evidence="2 3">FJI-L2-BK-P2</strain>
    </source>
</reference>
<feature type="compositionally biased region" description="Polar residues" evidence="1">
    <location>
        <begin position="1"/>
        <end position="11"/>
    </location>
</feature>
<proteinExistence type="predicted"/>
<dbReference type="EMBL" id="JAKLMC020000006">
    <property type="protein sequence ID" value="KAK5955813.1"/>
    <property type="molecule type" value="Genomic_DNA"/>
</dbReference>
<dbReference type="Proteomes" id="UP001316803">
    <property type="component" value="Unassembled WGS sequence"/>
</dbReference>
<organism evidence="2 3">
    <name type="scientific">Knufia fluminis</name>
    <dbReference type="NCBI Taxonomy" id="191047"/>
    <lineage>
        <taxon>Eukaryota</taxon>
        <taxon>Fungi</taxon>
        <taxon>Dikarya</taxon>
        <taxon>Ascomycota</taxon>
        <taxon>Pezizomycotina</taxon>
        <taxon>Eurotiomycetes</taxon>
        <taxon>Chaetothyriomycetidae</taxon>
        <taxon>Chaetothyriales</taxon>
        <taxon>Trichomeriaceae</taxon>
        <taxon>Knufia</taxon>
    </lineage>
</organism>
<name>A0AAN8F3G8_9EURO</name>
<keyword evidence="3" id="KW-1185">Reference proteome</keyword>
<evidence type="ECO:0000313" key="3">
    <source>
        <dbReference type="Proteomes" id="UP001316803"/>
    </source>
</evidence>
<gene>
    <name evidence="2" type="ORF">OHC33_003454</name>
</gene>
<dbReference type="AlphaFoldDB" id="A0AAN8F3G8"/>
<feature type="compositionally biased region" description="Basic and acidic residues" evidence="1">
    <location>
        <begin position="196"/>
        <end position="206"/>
    </location>
</feature>
<feature type="region of interest" description="Disordered" evidence="1">
    <location>
        <begin position="196"/>
        <end position="218"/>
    </location>
</feature>